<evidence type="ECO:0000313" key="4">
    <source>
        <dbReference type="Proteomes" id="UP001205998"/>
    </source>
</evidence>
<gene>
    <name evidence="3" type="ORF">C0J50_2665</name>
</gene>
<protein>
    <submittedName>
        <fullName evidence="3">Secretory phospholipase A2 receptor-like</fullName>
    </submittedName>
</protein>
<dbReference type="PROSITE" id="PS00615">
    <property type="entry name" value="C_TYPE_LECTIN_1"/>
    <property type="match status" value="2"/>
</dbReference>
<dbReference type="PROSITE" id="PS50041">
    <property type="entry name" value="C_TYPE_LECTIN_2"/>
    <property type="match status" value="3"/>
</dbReference>
<dbReference type="InterPro" id="IPR001304">
    <property type="entry name" value="C-type_lectin-like"/>
</dbReference>
<evidence type="ECO:0000256" key="1">
    <source>
        <dbReference type="ARBA" id="ARBA00023157"/>
    </source>
</evidence>
<dbReference type="Proteomes" id="UP001205998">
    <property type="component" value="Unassembled WGS sequence"/>
</dbReference>
<keyword evidence="1" id="KW-1015">Disulfide bond</keyword>
<feature type="non-terminal residue" evidence="3">
    <location>
        <position position="1"/>
    </location>
</feature>
<dbReference type="PANTHER" id="PTHR45784:SF3">
    <property type="entry name" value="C-TYPE LECTIN DOMAIN FAMILY 4 MEMBER K-LIKE-RELATED"/>
    <property type="match status" value="1"/>
</dbReference>
<reference evidence="3" key="1">
    <citation type="submission" date="2018-07" db="EMBL/GenBank/DDBJ databases">
        <title>Comparative genomics of catfishes provides insights into carnivory and benthic adaptation.</title>
        <authorList>
            <person name="Zhang Y."/>
            <person name="Wang D."/>
            <person name="Peng Z."/>
            <person name="Zheng S."/>
            <person name="Shao F."/>
            <person name="Tao W."/>
        </authorList>
    </citation>
    <scope>NUCLEOTIDE SEQUENCE</scope>
    <source>
        <strain evidence="3">Chongqing</strain>
    </source>
</reference>
<proteinExistence type="predicted"/>
<dbReference type="InterPro" id="IPR016187">
    <property type="entry name" value="CTDL_fold"/>
</dbReference>
<feature type="non-terminal residue" evidence="3">
    <location>
        <position position="318"/>
    </location>
</feature>
<dbReference type="SUPFAM" id="SSF56436">
    <property type="entry name" value="C-type lectin-like"/>
    <property type="match status" value="3"/>
</dbReference>
<name>A0AAD5B6Y7_SILAS</name>
<dbReference type="InterPro" id="IPR018378">
    <property type="entry name" value="C-type_lectin_CS"/>
</dbReference>
<keyword evidence="3" id="KW-0675">Receptor</keyword>
<evidence type="ECO:0000259" key="2">
    <source>
        <dbReference type="PROSITE" id="PS50041"/>
    </source>
</evidence>
<dbReference type="Gene3D" id="3.10.100.10">
    <property type="entry name" value="Mannose-Binding Protein A, subunit A"/>
    <property type="match status" value="3"/>
</dbReference>
<organism evidence="3 4">
    <name type="scientific">Silurus asotus</name>
    <name type="common">Amur catfish</name>
    <name type="synonym">Parasilurus asotus</name>
    <dbReference type="NCBI Taxonomy" id="30991"/>
    <lineage>
        <taxon>Eukaryota</taxon>
        <taxon>Metazoa</taxon>
        <taxon>Chordata</taxon>
        <taxon>Craniata</taxon>
        <taxon>Vertebrata</taxon>
        <taxon>Euteleostomi</taxon>
        <taxon>Actinopterygii</taxon>
        <taxon>Neopterygii</taxon>
        <taxon>Teleostei</taxon>
        <taxon>Ostariophysi</taxon>
        <taxon>Siluriformes</taxon>
        <taxon>Siluridae</taxon>
        <taxon>Silurus</taxon>
    </lineage>
</organism>
<feature type="domain" description="C-type lectin" evidence="2">
    <location>
        <begin position="127"/>
        <end position="240"/>
    </location>
</feature>
<sequence length="318" mass="36128">YELVMTKMTWSSAQNYCRMKYTDLAIIQSDTDKLRLKREAASKEQTTAAWVGVYKELNSWIWSLDNLPLSNVPYRNWCPGEPNNGGNQMCVFISIVGNWYDDPCLYLKAFICYNVTVSILRTVPHNYDLVTTPMTWSSAQNYCRMKYTDLAIILSDTDKLRLKKEAASKGLAAPAWVGVYKEITSFIWSLNRLPLSNIPYSNWCLGEPNNYGGTEACVIISTNSKWYDVPCSIFKPFICYNAKFSGAARFIGISSPTKTWFDAQTYCQTYHTDLASAINSSDNDMLGVMSARQGDSWIELSRDTWMWSDGTFASGLSW</sequence>
<comment type="caution">
    <text evidence="3">The sequence shown here is derived from an EMBL/GenBank/DDBJ whole genome shotgun (WGS) entry which is preliminary data.</text>
</comment>
<dbReference type="Pfam" id="PF00059">
    <property type="entry name" value="Lectin_C"/>
    <property type="match status" value="3"/>
</dbReference>
<feature type="domain" description="C-type lectin" evidence="2">
    <location>
        <begin position="1"/>
        <end position="113"/>
    </location>
</feature>
<dbReference type="PANTHER" id="PTHR45784">
    <property type="entry name" value="C-TYPE LECTIN DOMAIN FAMILY 20 MEMBER A-RELATED"/>
    <property type="match status" value="1"/>
</dbReference>
<evidence type="ECO:0000313" key="3">
    <source>
        <dbReference type="EMBL" id="KAI5628175.1"/>
    </source>
</evidence>
<accession>A0AAD5B6Y7</accession>
<dbReference type="InterPro" id="IPR016186">
    <property type="entry name" value="C-type_lectin-like/link_sf"/>
</dbReference>
<dbReference type="EMBL" id="MU545793">
    <property type="protein sequence ID" value="KAI5628175.1"/>
    <property type="molecule type" value="Genomic_DNA"/>
</dbReference>
<dbReference type="SMART" id="SM00034">
    <property type="entry name" value="CLECT"/>
    <property type="match status" value="2"/>
</dbReference>
<dbReference type="AlphaFoldDB" id="A0AAD5B6Y7"/>
<keyword evidence="4" id="KW-1185">Reference proteome</keyword>
<feature type="domain" description="C-type lectin" evidence="2">
    <location>
        <begin position="244"/>
        <end position="318"/>
    </location>
</feature>